<evidence type="ECO:0000259" key="3">
    <source>
        <dbReference type="Pfam" id="PF13828"/>
    </source>
</evidence>
<feature type="region of interest" description="Disordered" evidence="1">
    <location>
        <begin position="1"/>
        <end position="49"/>
    </location>
</feature>
<protein>
    <recommendedName>
        <fullName evidence="3">DUF4190 domain-containing protein</fullName>
    </recommendedName>
</protein>
<keyword evidence="2" id="KW-1133">Transmembrane helix</keyword>
<dbReference type="Proteomes" id="UP000179935">
    <property type="component" value="Unassembled WGS sequence"/>
</dbReference>
<sequence>MSDNAHPGPDAAEGAYNPWAPPEEKASTGNPPAGRLRGGEPQVGAAAGGFAPFGFGPAGAGPAPMGAPMAGPPGGGEQGSPVPPPPIAPSGPGAAPYAAPGGYGYPAPPGYAGFGWPGMPMPPRNGFGTAALALGILSVILFCVYGVVSLVLGILAVVFGVKGRKQADRGEADNRGQAQAGFVLGIVGIVLGVVVIAAIVIRLVVAANEVSSDSDSPYVGDAFGTSAPVLFHG</sequence>
<keyword evidence="2" id="KW-0472">Membrane</keyword>
<dbReference type="RefSeq" id="WP_071367714.1">
    <property type="nucleotide sequence ID" value="NZ_MLYP01000050.1"/>
</dbReference>
<evidence type="ECO:0000256" key="1">
    <source>
        <dbReference type="SAM" id="MobiDB-lite"/>
    </source>
</evidence>
<accession>A0A1S2P7B9</accession>
<feature type="domain" description="DUF4190" evidence="3">
    <location>
        <begin position="129"/>
        <end position="194"/>
    </location>
</feature>
<dbReference type="EMBL" id="MLYP01000050">
    <property type="protein sequence ID" value="OIJ89568.1"/>
    <property type="molecule type" value="Genomic_DNA"/>
</dbReference>
<gene>
    <name evidence="4" type="ORF">BIV24_19865</name>
</gene>
<feature type="transmembrane region" description="Helical" evidence="2">
    <location>
        <begin position="130"/>
        <end position="161"/>
    </location>
</feature>
<dbReference type="Pfam" id="PF13828">
    <property type="entry name" value="DUF4190"/>
    <property type="match status" value="1"/>
</dbReference>
<dbReference type="STRING" id="1428652.BIV24_19865"/>
<organism evidence="4 5">
    <name type="scientific">Streptomyces colonosanans</name>
    <dbReference type="NCBI Taxonomy" id="1428652"/>
    <lineage>
        <taxon>Bacteria</taxon>
        <taxon>Bacillati</taxon>
        <taxon>Actinomycetota</taxon>
        <taxon>Actinomycetes</taxon>
        <taxon>Kitasatosporales</taxon>
        <taxon>Streptomycetaceae</taxon>
        <taxon>Streptomyces</taxon>
    </lineage>
</organism>
<keyword evidence="2" id="KW-0812">Transmembrane</keyword>
<comment type="caution">
    <text evidence="4">The sequence shown here is derived from an EMBL/GenBank/DDBJ whole genome shotgun (WGS) entry which is preliminary data.</text>
</comment>
<evidence type="ECO:0000313" key="4">
    <source>
        <dbReference type="EMBL" id="OIJ89568.1"/>
    </source>
</evidence>
<dbReference type="AlphaFoldDB" id="A0A1S2P7B9"/>
<feature type="region of interest" description="Disordered" evidence="1">
    <location>
        <begin position="64"/>
        <end position="90"/>
    </location>
</feature>
<dbReference type="OrthoDB" id="4338073at2"/>
<evidence type="ECO:0000313" key="5">
    <source>
        <dbReference type="Proteomes" id="UP000179935"/>
    </source>
</evidence>
<proteinExistence type="predicted"/>
<dbReference type="InterPro" id="IPR025241">
    <property type="entry name" value="DUF4190"/>
</dbReference>
<feature type="transmembrane region" description="Helical" evidence="2">
    <location>
        <begin position="182"/>
        <end position="205"/>
    </location>
</feature>
<reference evidence="4 5" key="1">
    <citation type="submission" date="2016-10" db="EMBL/GenBank/DDBJ databases">
        <title>Genome sequence of Streptomyces sp. MUSC 93.</title>
        <authorList>
            <person name="Lee L.-H."/>
            <person name="Ser H.-L."/>
            <person name="Law J.W.-F."/>
        </authorList>
    </citation>
    <scope>NUCLEOTIDE SEQUENCE [LARGE SCALE GENOMIC DNA]</scope>
    <source>
        <strain evidence="4 5">MUSC 93</strain>
    </source>
</reference>
<keyword evidence="5" id="KW-1185">Reference proteome</keyword>
<name>A0A1S2P7B9_9ACTN</name>
<evidence type="ECO:0000256" key="2">
    <source>
        <dbReference type="SAM" id="Phobius"/>
    </source>
</evidence>